<evidence type="ECO:0000256" key="2">
    <source>
        <dbReference type="ARBA" id="ARBA00022692"/>
    </source>
</evidence>
<gene>
    <name evidence="13" type="ORF">CYCCA115_LOCUS2319</name>
</gene>
<dbReference type="PROSITE" id="PS50259">
    <property type="entry name" value="G_PROTEIN_RECEP_F3_4"/>
    <property type="match status" value="1"/>
</dbReference>
<accession>A0AAD2CJD9</accession>
<keyword evidence="3 11" id="KW-1133">Transmembrane helix</keyword>
<dbReference type="Pfam" id="PF01094">
    <property type="entry name" value="ANF_receptor"/>
    <property type="match status" value="1"/>
</dbReference>
<dbReference type="GO" id="GO:0038039">
    <property type="term" value="C:G protein-coupled receptor heterodimeric complex"/>
    <property type="evidence" value="ECO:0007669"/>
    <property type="project" value="TreeGrafter"/>
</dbReference>
<keyword evidence="7" id="KW-0325">Glycoprotein</keyword>
<feature type="transmembrane region" description="Helical" evidence="11">
    <location>
        <begin position="482"/>
        <end position="504"/>
    </location>
</feature>
<feature type="transmembrane region" description="Helical" evidence="11">
    <location>
        <begin position="440"/>
        <end position="470"/>
    </location>
</feature>
<evidence type="ECO:0000256" key="3">
    <source>
        <dbReference type="ARBA" id="ARBA00022989"/>
    </source>
</evidence>
<dbReference type="Gene3D" id="3.40.50.2300">
    <property type="match status" value="3"/>
</dbReference>
<evidence type="ECO:0000259" key="12">
    <source>
        <dbReference type="PROSITE" id="PS50259"/>
    </source>
</evidence>
<dbReference type="PRINTS" id="PR01176">
    <property type="entry name" value="GABABRECEPTR"/>
</dbReference>
<comment type="subcellular location">
    <subcellularLocation>
        <location evidence="1">Membrane</location>
        <topology evidence="1">Multi-pass membrane protein</topology>
    </subcellularLocation>
</comment>
<feature type="transmembrane region" description="Helical" evidence="11">
    <location>
        <begin position="678"/>
        <end position="700"/>
    </location>
</feature>
<protein>
    <recommendedName>
        <fullName evidence="12">G-protein coupled receptors family 3 profile domain-containing protein</fullName>
    </recommendedName>
</protein>
<keyword evidence="5 11" id="KW-0472">Membrane</keyword>
<keyword evidence="14" id="KW-1185">Reference proteome</keyword>
<keyword evidence="9" id="KW-0175">Coiled coil</keyword>
<keyword evidence="6" id="KW-0675">Receptor</keyword>
<dbReference type="GO" id="GO:0004965">
    <property type="term" value="F:G protein-coupled GABA receptor activity"/>
    <property type="evidence" value="ECO:0007669"/>
    <property type="project" value="InterPro"/>
</dbReference>
<feature type="transmembrane region" description="Helical" evidence="11">
    <location>
        <begin position="516"/>
        <end position="538"/>
    </location>
</feature>
<keyword evidence="8" id="KW-0807">Transducer</keyword>
<dbReference type="PRINTS" id="PR00248">
    <property type="entry name" value="GPCRMGR"/>
</dbReference>
<dbReference type="Proteomes" id="UP001295423">
    <property type="component" value="Unassembled WGS sequence"/>
</dbReference>
<dbReference type="InterPro" id="IPR017978">
    <property type="entry name" value="GPCR_3_C"/>
</dbReference>
<comment type="caution">
    <text evidence="13">The sequence shown here is derived from an EMBL/GenBank/DDBJ whole genome shotgun (WGS) entry which is preliminary data.</text>
</comment>
<dbReference type="EMBL" id="CAKOGP040000136">
    <property type="protein sequence ID" value="CAJ1931277.1"/>
    <property type="molecule type" value="Genomic_DNA"/>
</dbReference>
<keyword evidence="4" id="KW-0297">G-protein coupled receptor</keyword>
<dbReference type="Pfam" id="PF00003">
    <property type="entry name" value="7tm_3"/>
    <property type="match status" value="1"/>
</dbReference>
<evidence type="ECO:0000256" key="1">
    <source>
        <dbReference type="ARBA" id="ARBA00004141"/>
    </source>
</evidence>
<proteinExistence type="predicted"/>
<dbReference type="PANTHER" id="PTHR10519">
    <property type="entry name" value="GABA-B RECEPTOR"/>
    <property type="match status" value="1"/>
</dbReference>
<dbReference type="PANTHER" id="PTHR10519:SF20">
    <property type="entry name" value="G-PROTEIN COUPLED RECEPTOR 156-RELATED"/>
    <property type="match status" value="1"/>
</dbReference>
<sequence length="871" mass="95901">MAAVLLALEHLNTGNGTLVEEVGGLDERCNIKFTSEFKDTALSESESLNHVVELTGRSQETELPAAYVGAFRSACSMVTSLVTGLRGIPQISPVSTSSHLNDVGQYPLFGRTVPSDDGTAVPAIKYLREQLGVRHLAILYVNDSYGNAYTAGMQLAAALHAPDMTIHAFDLPITLTPDVVENAVSVLKSSGYLYFFGIFDPRQYEPIMTEAYHQGIAGDGEHNWMFSDALSTSVTQRGIDANSPLRFAIQGSIQIAAVGGVPGRDPRYDLFLQSLRDLRNSVDMATLQSYHPTYPDEPEYYVQTIAEDPESYFSRVTTGSVPFMYDAVIALGLAACNVDYNETDYFDGYQHFEKFKETEFEGASGTIRFDRATGTRLADAARFTITNFVHMGNVGNTATFENVETDVFQDGEWINVEPRVFNDGTSNTPPDLPPVEPNNLYIGAVLRSIGIVITCSIWAISMGLALWMACHREAPVVRASQPIFLGIIALGCFLMGTSIIFLSLDDEVVSTETCSAFCILVPWFFSFGWILSFSALYAKTYRVNKIFHNPKCRRMKVTVKDVMAPIFLLQTIANTILIVWYSTARPEWVRETTKEDLFGREIETSASCDYGGSTGFIISLCTLLLAVLFYTLQQAYAARDVSTEFAETEYIFLALAELLLVSFVGFPVLIIANDDTRARFYVSAAVIAGTCMSILVLIFFPKVAAFRSQHERTKRTREYSSQAGSDRVRISGFSIMTRFGNGSLDEDDGDSIGNVSRYSRISRFSRVGSGEDDKAGVKVVQHPQENEKLKKTVAELQSKNKKLMAQVSRLAELHKKTAARLDMSESELSESMFLSTTGNLGNSSAFLRLPAADSRGTAPTHDGENDASDLS</sequence>
<reference evidence="13" key="1">
    <citation type="submission" date="2023-08" db="EMBL/GenBank/DDBJ databases">
        <authorList>
            <person name="Audoor S."/>
            <person name="Bilcke G."/>
        </authorList>
    </citation>
    <scope>NUCLEOTIDE SEQUENCE</scope>
</reference>
<dbReference type="SUPFAM" id="SSF53822">
    <property type="entry name" value="Periplasmic binding protein-like I"/>
    <property type="match status" value="1"/>
</dbReference>
<evidence type="ECO:0000256" key="4">
    <source>
        <dbReference type="ARBA" id="ARBA00023040"/>
    </source>
</evidence>
<feature type="domain" description="G-protein coupled receptors family 3 profile" evidence="12">
    <location>
        <begin position="476"/>
        <end position="722"/>
    </location>
</feature>
<feature type="transmembrane region" description="Helical" evidence="11">
    <location>
        <begin position="650"/>
        <end position="672"/>
    </location>
</feature>
<evidence type="ECO:0000256" key="9">
    <source>
        <dbReference type="SAM" id="Coils"/>
    </source>
</evidence>
<feature type="coiled-coil region" evidence="9">
    <location>
        <begin position="786"/>
        <end position="813"/>
    </location>
</feature>
<dbReference type="InterPro" id="IPR028082">
    <property type="entry name" value="Peripla_BP_I"/>
</dbReference>
<dbReference type="InterPro" id="IPR000337">
    <property type="entry name" value="GPCR_3"/>
</dbReference>
<evidence type="ECO:0000256" key="11">
    <source>
        <dbReference type="SAM" id="Phobius"/>
    </source>
</evidence>
<organism evidence="13 14">
    <name type="scientific">Cylindrotheca closterium</name>
    <dbReference type="NCBI Taxonomy" id="2856"/>
    <lineage>
        <taxon>Eukaryota</taxon>
        <taxon>Sar</taxon>
        <taxon>Stramenopiles</taxon>
        <taxon>Ochrophyta</taxon>
        <taxon>Bacillariophyta</taxon>
        <taxon>Bacillariophyceae</taxon>
        <taxon>Bacillariophycidae</taxon>
        <taxon>Bacillariales</taxon>
        <taxon>Bacillariaceae</taxon>
        <taxon>Cylindrotheca</taxon>
    </lineage>
</organism>
<evidence type="ECO:0000256" key="5">
    <source>
        <dbReference type="ARBA" id="ARBA00023136"/>
    </source>
</evidence>
<keyword evidence="2 11" id="KW-0812">Transmembrane</keyword>
<name>A0AAD2CJD9_9STRA</name>
<feature type="transmembrane region" description="Helical" evidence="11">
    <location>
        <begin position="610"/>
        <end position="630"/>
    </location>
</feature>
<dbReference type="InterPro" id="IPR002455">
    <property type="entry name" value="GPCR3_GABA-B"/>
</dbReference>
<feature type="region of interest" description="Disordered" evidence="10">
    <location>
        <begin position="851"/>
        <end position="871"/>
    </location>
</feature>
<evidence type="ECO:0000256" key="7">
    <source>
        <dbReference type="ARBA" id="ARBA00023180"/>
    </source>
</evidence>
<evidence type="ECO:0000313" key="14">
    <source>
        <dbReference type="Proteomes" id="UP001295423"/>
    </source>
</evidence>
<evidence type="ECO:0000256" key="8">
    <source>
        <dbReference type="ARBA" id="ARBA00023224"/>
    </source>
</evidence>
<dbReference type="InterPro" id="IPR001828">
    <property type="entry name" value="ANF_lig-bd_rcpt"/>
</dbReference>
<evidence type="ECO:0000313" key="13">
    <source>
        <dbReference type="EMBL" id="CAJ1931277.1"/>
    </source>
</evidence>
<evidence type="ECO:0000256" key="10">
    <source>
        <dbReference type="SAM" id="MobiDB-lite"/>
    </source>
</evidence>
<dbReference type="AlphaFoldDB" id="A0AAD2CJD9"/>
<evidence type="ECO:0000256" key="6">
    <source>
        <dbReference type="ARBA" id="ARBA00023170"/>
    </source>
</evidence>
<dbReference type="CDD" id="cd15047">
    <property type="entry name" value="7tmC_GABA-B-like"/>
    <property type="match status" value="1"/>
</dbReference>
<feature type="transmembrane region" description="Helical" evidence="11">
    <location>
        <begin position="559"/>
        <end position="581"/>
    </location>
</feature>